<accession>A0A2H3A7H7</accession>
<evidence type="ECO:0000256" key="1">
    <source>
        <dbReference type="SAM" id="MobiDB-lite"/>
    </source>
</evidence>
<dbReference type="AlphaFoldDB" id="A0A2H3A7H7"/>
<dbReference type="Proteomes" id="UP000219286">
    <property type="component" value="Unassembled WGS sequence"/>
</dbReference>
<feature type="compositionally biased region" description="Low complexity" evidence="1">
    <location>
        <begin position="20"/>
        <end position="31"/>
    </location>
</feature>
<reference evidence="2 3" key="1">
    <citation type="journal article" date="2015" name="Genome Announc.">
        <title>Genome sequence and annotation of Trichoderma parareesei, the ancestor of the cellulase producer Trichoderma reesei.</title>
        <authorList>
            <person name="Yang D."/>
            <person name="Pomraning K."/>
            <person name="Kopchinskiy A."/>
            <person name="Karimi Aghcheh R."/>
            <person name="Atanasova L."/>
            <person name="Chenthamara K."/>
            <person name="Baker S.E."/>
            <person name="Zhang R."/>
            <person name="Shen Q."/>
            <person name="Freitag M."/>
            <person name="Kubicek C.P."/>
            <person name="Druzhinina I.S."/>
        </authorList>
    </citation>
    <scope>NUCLEOTIDE SEQUENCE [LARGE SCALE GENOMIC DNA]</scope>
    <source>
        <strain evidence="2 3">CBS 125925</strain>
    </source>
</reference>
<sequence length="133" mass="14506">MDTKATNPRLTTESLSLGDSAQSTPSVSAASTPTLEAHEFIGGFPHKLSANLLPALSRDFPKPTNEVNVKEALERQPGRWSLQGQIKANNMRTQSAALRLDDKEGKARAFEEAKRELLAYHHSALRKPSGARS</sequence>
<dbReference type="EMBL" id="LFMI01000754">
    <property type="protein sequence ID" value="OTA07124.1"/>
    <property type="molecule type" value="Genomic_DNA"/>
</dbReference>
<proteinExistence type="predicted"/>
<organism evidence="2 3">
    <name type="scientific">Trichoderma parareesei</name>
    <name type="common">Filamentous fungus</name>
    <dbReference type="NCBI Taxonomy" id="858221"/>
    <lineage>
        <taxon>Eukaryota</taxon>
        <taxon>Fungi</taxon>
        <taxon>Dikarya</taxon>
        <taxon>Ascomycota</taxon>
        <taxon>Pezizomycotina</taxon>
        <taxon>Sordariomycetes</taxon>
        <taxon>Hypocreomycetidae</taxon>
        <taxon>Hypocreales</taxon>
        <taxon>Hypocreaceae</taxon>
        <taxon>Trichoderma</taxon>
    </lineage>
</organism>
<feature type="compositionally biased region" description="Polar residues" evidence="1">
    <location>
        <begin position="1"/>
        <end position="19"/>
    </location>
</feature>
<dbReference type="OrthoDB" id="3563866at2759"/>
<protein>
    <submittedName>
        <fullName evidence="2">Uncharacterized protein</fullName>
    </submittedName>
</protein>
<feature type="region of interest" description="Disordered" evidence="1">
    <location>
        <begin position="1"/>
        <end position="31"/>
    </location>
</feature>
<name>A0A2H3A7H7_TRIPA</name>
<gene>
    <name evidence="2" type="ORF">A9Z42_0080000</name>
</gene>
<evidence type="ECO:0000313" key="3">
    <source>
        <dbReference type="Proteomes" id="UP000219286"/>
    </source>
</evidence>
<keyword evidence="3" id="KW-1185">Reference proteome</keyword>
<evidence type="ECO:0000313" key="2">
    <source>
        <dbReference type="EMBL" id="OTA07124.1"/>
    </source>
</evidence>
<comment type="caution">
    <text evidence="2">The sequence shown here is derived from an EMBL/GenBank/DDBJ whole genome shotgun (WGS) entry which is preliminary data.</text>
</comment>